<dbReference type="PANTHER" id="PTHR31852">
    <property type="entry name" value="LATE EMBRYOGENESIS ABUNDANT (LEA) HYDROXYPROLINE-RICH GLYCOPROTEIN FAMILY"/>
    <property type="match status" value="1"/>
</dbReference>
<gene>
    <name evidence="2" type="ORF">Fmac_018047</name>
</gene>
<dbReference type="InterPro" id="IPR055301">
    <property type="entry name" value="Lea14-like_2"/>
</dbReference>
<keyword evidence="1" id="KW-1133">Transmembrane helix</keyword>
<name>A0ABD1M415_9FABA</name>
<dbReference type="Gene3D" id="2.60.40.1820">
    <property type="match status" value="1"/>
</dbReference>
<sequence>MMSESAQKQETMKESQKKLQGHDQEQVVVISQKKLKRRRVCKMVTGALLLLLIVLLIVAIILALTLFKSKEPKTTIVSATLEGISPRVTLPAVDIELNMTFDLQILVENKNRASFKHEMGNSVLLFKGEQVGETDIKPGLIPSRGSETLSCRLTLEADNLASSSNMGGLVGDLMGGELSVDTVTRIPGRVTFLGFIKKHIIAKSNCQFNVSIPALKITSQVCKTKATL</sequence>
<dbReference type="AlphaFoldDB" id="A0ABD1M415"/>
<evidence type="ECO:0000313" key="2">
    <source>
        <dbReference type="EMBL" id="KAL2330466.1"/>
    </source>
</evidence>
<reference evidence="2 3" key="1">
    <citation type="submission" date="2024-08" db="EMBL/GenBank/DDBJ databases">
        <title>Insights into the chromosomal genome structure of Flemingia macrophylla.</title>
        <authorList>
            <person name="Ding Y."/>
            <person name="Zhao Y."/>
            <person name="Bi W."/>
            <person name="Wu M."/>
            <person name="Zhao G."/>
            <person name="Gong Y."/>
            <person name="Li W."/>
            <person name="Zhang P."/>
        </authorList>
    </citation>
    <scope>NUCLEOTIDE SEQUENCE [LARGE SCALE GENOMIC DNA]</scope>
    <source>
        <strain evidence="2">DYQJB</strain>
        <tissue evidence="2">Leaf</tissue>
    </source>
</reference>
<keyword evidence="3" id="KW-1185">Reference proteome</keyword>
<keyword evidence="1" id="KW-0472">Membrane</keyword>
<keyword evidence="1" id="KW-0812">Transmembrane</keyword>
<proteinExistence type="predicted"/>
<dbReference type="EMBL" id="JBGMDY010000006">
    <property type="protein sequence ID" value="KAL2330466.1"/>
    <property type="molecule type" value="Genomic_DNA"/>
</dbReference>
<accession>A0ABD1M415</accession>
<evidence type="ECO:0000256" key="1">
    <source>
        <dbReference type="SAM" id="Phobius"/>
    </source>
</evidence>
<comment type="caution">
    <text evidence="2">The sequence shown here is derived from an EMBL/GenBank/DDBJ whole genome shotgun (WGS) entry which is preliminary data.</text>
</comment>
<organism evidence="2 3">
    <name type="scientific">Flemingia macrophylla</name>
    <dbReference type="NCBI Taxonomy" id="520843"/>
    <lineage>
        <taxon>Eukaryota</taxon>
        <taxon>Viridiplantae</taxon>
        <taxon>Streptophyta</taxon>
        <taxon>Embryophyta</taxon>
        <taxon>Tracheophyta</taxon>
        <taxon>Spermatophyta</taxon>
        <taxon>Magnoliopsida</taxon>
        <taxon>eudicotyledons</taxon>
        <taxon>Gunneridae</taxon>
        <taxon>Pentapetalae</taxon>
        <taxon>rosids</taxon>
        <taxon>fabids</taxon>
        <taxon>Fabales</taxon>
        <taxon>Fabaceae</taxon>
        <taxon>Papilionoideae</taxon>
        <taxon>50 kb inversion clade</taxon>
        <taxon>NPAAA clade</taxon>
        <taxon>indigoferoid/millettioid clade</taxon>
        <taxon>Phaseoleae</taxon>
        <taxon>Flemingia</taxon>
    </lineage>
</organism>
<feature type="transmembrane region" description="Helical" evidence="1">
    <location>
        <begin position="43"/>
        <end position="67"/>
    </location>
</feature>
<protein>
    <recommendedName>
        <fullName evidence="4">Late embryogenesis abundant protein LEA-2 subgroup domain-containing protein</fullName>
    </recommendedName>
</protein>
<dbReference type="Proteomes" id="UP001603857">
    <property type="component" value="Unassembled WGS sequence"/>
</dbReference>
<evidence type="ECO:0008006" key="4">
    <source>
        <dbReference type="Google" id="ProtNLM"/>
    </source>
</evidence>
<evidence type="ECO:0000313" key="3">
    <source>
        <dbReference type="Proteomes" id="UP001603857"/>
    </source>
</evidence>